<dbReference type="Proteomes" id="UP000694548">
    <property type="component" value="Unassembled WGS sequence"/>
</dbReference>
<dbReference type="PANTHER" id="PTHR24252">
    <property type="entry name" value="ACROSIN-RELATED"/>
    <property type="match status" value="1"/>
</dbReference>
<keyword evidence="7" id="KW-0732">Signal</keyword>
<dbReference type="AlphaFoldDB" id="A0A8C6MHR3"/>
<dbReference type="OrthoDB" id="8439233at2759"/>
<dbReference type="FunFam" id="2.40.10.10:FF:000057">
    <property type="entry name" value="Zgc:100868"/>
    <property type="match status" value="1"/>
</dbReference>
<dbReference type="Ensembl" id="ENSNFUT00015036747.1">
    <property type="protein sequence ID" value="ENSNFUP00015035184.1"/>
    <property type="gene ID" value="ENSNFUG00015017110.1"/>
</dbReference>
<evidence type="ECO:0000256" key="6">
    <source>
        <dbReference type="SAM" id="Phobius"/>
    </source>
</evidence>
<keyword evidence="3 5" id="KW-0720">Serine protease</keyword>
<dbReference type="InterPro" id="IPR009003">
    <property type="entry name" value="Peptidase_S1_PA"/>
</dbReference>
<keyword evidence="10" id="KW-1185">Reference proteome</keyword>
<proteinExistence type="predicted"/>
<evidence type="ECO:0000259" key="8">
    <source>
        <dbReference type="PROSITE" id="PS50240"/>
    </source>
</evidence>
<feature type="chain" id="PRO_5034892577" evidence="7">
    <location>
        <begin position="23"/>
        <end position="308"/>
    </location>
</feature>
<feature type="transmembrane region" description="Helical" evidence="6">
    <location>
        <begin position="286"/>
        <end position="307"/>
    </location>
</feature>
<keyword evidence="4" id="KW-1015">Disulfide bond</keyword>
<evidence type="ECO:0000256" key="7">
    <source>
        <dbReference type="SAM" id="SignalP"/>
    </source>
</evidence>
<feature type="signal peptide" evidence="7">
    <location>
        <begin position="1"/>
        <end position="22"/>
    </location>
</feature>
<dbReference type="InterPro" id="IPR018114">
    <property type="entry name" value="TRYPSIN_HIS"/>
</dbReference>
<reference evidence="9" key="2">
    <citation type="submission" date="2025-09" db="UniProtKB">
        <authorList>
            <consortium name="Ensembl"/>
        </authorList>
    </citation>
    <scope>IDENTIFICATION</scope>
</reference>
<dbReference type="KEGG" id="nfu:107373897"/>
<dbReference type="InterPro" id="IPR033116">
    <property type="entry name" value="TRYPSIN_SER"/>
</dbReference>
<dbReference type="SUPFAM" id="SSF50494">
    <property type="entry name" value="Trypsin-like serine proteases"/>
    <property type="match status" value="1"/>
</dbReference>
<evidence type="ECO:0000256" key="1">
    <source>
        <dbReference type="ARBA" id="ARBA00022670"/>
    </source>
</evidence>
<dbReference type="InterPro" id="IPR043504">
    <property type="entry name" value="Peptidase_S1_PA_chymotrypsin"/>
</dbReference>
<dbReference type="CDD" id="cd00190">
    <property type="entry name" value="Tryp_SPc"/>
    <property type="match status" value="1"/>
</dbReference>
<evidence type="ECO:0000313" key="9">
    <source>
        <dbReference type="Ensembl" id="ENSNFUP00015035184.1"/>
    </source>
</evidence>
<feature type="domain" description="Peptidase S1" evidence="8">
    <location>
        <begin position="38"/>
        <end position="270"/>
    </location>
</feature>
<dbReference type="PANTHER" id="PTHR24252:SF7">
    <property type="entry name" value="HYALIN"/>
    <property type="match status" value="1"/>
</dbReference>
<dbReference type="PRINTS" id="PR00722">
    <property type="entry name" value="CHYMOTRYPSIN"/>
</dbReference>
<gene>
    <name evidence="9" type="primary">LOC107373897</name>
</gene>
<reference evidence="9" key="1">
    <citation type="submission" date="2025-08" db="UniProtKB">
        <authorList>
            <consortium name="Ensembl"/>
        </authorList>
    </citation>
    <scope>IDENTIFICATION</scope>
</reference>
<dbReference type="PROSITE" id="PS00135">
    <property type="entry name" value="TRYPSIN_SER"/>
    <property type="match status" value="1"/>
</dbReference>
<dbReference type="GeneTree" id="ENSGT00940000163852"/>
<dbReference type="RefSeq" id="XP_015797523.3">
    <property type="nucleotide sequence ID" value="XM_015942037.3"/>
</dbReference>
<evidence type="ECO:0000256" key="5">
    <source>
        <dbReference type="RuleBase" id="RU363034"/>
    </source>
</evidence>
<dbReference type="OMA" id="HSQANVC"/>
<keyword evidence="2 5" id="KW-0378">Hydrolase</keyword>
<dbReference type="GO" id="GO:0006508">
    <property type="term" value="P:proteolysis"/>
    <property type="evidence" value="ECO:0007669"/>
    <property type="project" value="UniProtKB-KW"/>
</dbReference>
<keyword evidence="6" id="KW-0812">Transmembrane</keyword>
<keyword evidence="6" id="KW-1133">Transmembrane helix</keyword>
<evidence type="ECO:0000313" key="10">
    <source>
        <dbReference type="Proteomes" id="UP000694548"/>
    </source>
</evidence>
<dbReference type="PROSITE" id="PS00134">
    <property type="entry name" value="TRYPSIN_HIS"/>
    <property type="match status" value="1"/>
</dbReference>
<evidence type="ECO:0000256" key="2">
    <source>
        <dbReference type="ARBA" id="ARBA00022801"/>
    </source>
</evidence>
<dbReference type="Pfam" id="PF00089">
    <property type="entry name" value="Trypsin"/>
    <property type="match status" value="1"/>
</dbReference>
<evidence type="ECO:0000256" key="3">
    <source>
        <dbReference type="ARBA" id="ARBA00022825"/>
    </source>
</evidence>
<keyword evidence="6" id="KW-0472">Membrane</keyword>
<evidence type="ECO:0000256" key="4">
    <source>
        <dbReference type="ARBA" id="ARBA00023157"/>
    </source>
</evidence>
<dbReference type="PROSITE" id="PS50240">
    <property type="entry name" value="TRYPSIN_DOM"/>
    <property type="match status" value="1"/>
</dbReference>
<dbReference type="InterPro" id="IPR001254">
    <property type="entry name" value="Trypsin_dom"/>
</dbReference>
<dbReference type="InterPro" id="IPR001314">
    <property type="entry name" value="Peptidase_S1A"/>
</dbReference>
<accession>A0A8C6MHR3</accession>
<name>A0A8C6MHR3_NOTFU</name>
<dbReference type="Gene3D" id="2.40.10.10">
    <property type="entry name" value="Trypsin-like serine proteases"/>
    <property type="match status" value="1"/>
</dbReference>
<organism evidence="9 10">
    <name type="scientific">Nothobranchius furzeri</name>
    <name type="common">Turquoise killifish</name>
    <dbReference type="NCBI Taxonomy" id="105023"/>
    <lineage>
        <taxon>Eukaryota</taxon>
        <taxon>Metazoa</taxon>
        <taxon>Chordata</taxon>
        <taxon>Craniata</taxon>
        <taxon>Vertebrata</taxon>
        <taxon>Euteleostomi</taxon>
        <taxon>Actinopterygii</taxon>
        <taxon>Neopterygii</taxon>
        <taxon>Teleostei</taxon>
        <taxon>Neoteleostei</taxon>
        <taxon>Acanthomorphata</taxon>
        <taxon>Ovalentaria</taxon>
        <taxon>Atherinomorphae</taxon>
        <taxon>Cyprinodontiformes</taxon>
        <taxon>Nothobranchiidae</taxon>
        <taxon>Nothobranchius</taxon>
    </lineage>
</organism>
<protein>
    <submittedName>
        <fullName evidence="9">Trypsin-1-like</fullName>
    </submittedName>
</protein>
<dbReference type="SMART" id="SM00020">
    <property type="entry name" value="Tryp_SPc"/>
    <property type="match status" value="1"/>
</dbReference>
<keyword evidence="1 5" id="KW-0645">Protease</keyword>
<dbReference type="GeneID" id="107373897"/>
<sequence>MRIELLTCGVLLLALSAPGSYAQISVCGVAPLNTKTRIVGGQDATAGAWPWQVSLFKGGHFCGGSLINSQWVLTAAHCFPSTSTANLIVYLGRHTQKIQNPNEVSSTVSQIIKHPNYDSQTNDNDITLLQLSSPVTFTNYITPICLAASGSYFPAGLDSWVTGWGYIRSDVPLPSPQALQEVNVPIMSNYQCMADYSPDPITSNMICAGLPQGGKDSCQGDSGGPLVAKNVTRWVQAGIVGFGNGCAQPNFPGVYTRVSMYQSWINSQITGDQPGYINYGTDSKSAAHVISLSVPLLLSVLLSLLVLL</sequence>
<dbReference type="GO" id="GO:0004252">
    <property type="term" value="F:serine-type endopeptidase activity"/>
    <property type="evidence" value="ECO:0007669"/>
    <property type="project" value="InterPro"/>
</dbReference>